<organism evidence="2 3">
    <name type="scientific">Tunturiibacter lichenicola</name>
    <dbReference type="NCBI Taxonomy" id="2051959"/>
    <lineage>
        <taxon>Bacteria</taxon>
        <taxon>Pseudomonadati</taxon>
        <taxon>Acidobacteriota</taxon>
        <taxon>Terriglobia</taxon>
        <taxon>Terriglobales</taxon>
        <taxon>Acidobacteriaceae</taxon>
        <taxon>Tunturiibacter</taxon>
    </lineage>
</organism>
<keyword evidence="1" id="KW-1133">Transmembrane helix</keyword>
<dbReference type="Proteomes" id="UP000564385">
    <property type="component" value="Unassembled WGS sequence"/>
</dbReference>
<evidence type="ECO:0000313" key="3">
    <source>
        <dbReference type="Proteomes" id="UP000564385"/>
    </source>
</evidence>
<dbReference type="AlphaFoldDB" id="A0A852V841"/>
<reference evidence="2 3" key="1">
    <citation type="submission" date="2020-07" db="EMBL/GenBank/DDBJ databases">
        <title>Genomic Encyclopedia of Type Strains, Phase IV (KMG-V): Genome sequencing to study the core and pangenomes of soil and plant-associated prokaryotes.</title>
        <authorList>
            <person name="Whitman W."/>
        </authorList>
    </citation>
    <scope>NUCLEOTIDE SEQUENCE [LARGE SCALE GENOMIC DNA]</scope>
    <source>
        <strain evidence="2 3">M8UP22</strain>
    </source>
</reference>
<name>A0A852V841_9BACT</name>
<sequence>MNLSTTHETTWQRAIHHPVSLLGFVVMFSGTVVGNIAVAKMVKFVNENAVLTKKTMFTAAEETEPVSSKTARAIAIKKYRDIQPQGRFYEMLQLGWVLNGAGFLIMLGGIFI</sequence>
<dbReference type="EMBL" id="JACCCU010000001">
    <property type="protein sequence ID" value="NYF89093.1"/>
    <property type="molecule type" value="Genomic_DNA"/>
</dbReference>
<accession>A0A852V841</accession>
<comment type="caution">
    <text evidence="2">The sequence shown here is derived from an EMBL/GenBank/DDBJ whole genome shotgun (WGS) entry which is preliminary data.</text>
</comment>
<protein>
    <submittedName>
        <fullName evidence="2">Uncharacterized protein</fullName>
    </submittedName>
</protein>
<keyword evidence="1" id="KW-0812">Transmembrane</keyword>
<feature type="transmembrane region" description="Helical" evidence="1">
    <location>
        <begin position="20"/>
        <end position="38"/>
    </location>
</feature>
<feature type="transmembrane region" description="Helical" evidence="1">
    <location>
        <begin position="88"/>
        <end position="111"/>
    </location>
</feature>
<proteinExistence type="predicted"/>
<gene>
    <name evidence="2" type="ORF">HDF08_001160</name>
</gene>
<evidence type="ECO:0000313" key="2">
    <source>
        <dbReference type="EMBL" id="NYF89093.1"/>
    </source>
</evidence>
<keyword evidence="1" id="KW-0472">Membrane</keyword>
<evidence type="ECO:0000256" key="1">
    <source>
        <dbReference type="SAM" id="Phobius"/>
    </source>
</evidence>